<keyword evidence="1 4" id="KW-0349">Heme</keyword>
<dbReference type="PANTHER" id="PTHR35008">
    <property type="entry name" value="BLL4482 PROTEIN-RELATED"/>
    <property type="match status" value="1"/>
</dbReference>
<dbReference type="OrthoDB" id="9779283at2"/>
<dbReference type="InterPro" id="IPR009056">
    <property type="entry name" value="Cyt_c-like_dom"/>
</dbReference>
<keyword evidence="2 4" id="KW-0479">Metal-binding</keyword>
<dbReference type="Gene3D" id="1.10.760.10">
    <property type="entry name" value="Cytochrome c-like domain"/>
    <property type="match status" value="2"/>
</dbReference>
<evidence type="ECO:0000256" key="4">
    <source>
        <dbReference type="PROSITE-ProRule" id="PRU00433"/>
    </source>
</evidence>
<reference evidence="7 8" key="1">
    <citation type="submission" date="2019-08" db="EMBL/GenBank/DDBJ databases">
        <title>Antarcticibacterium arcticum sp. nov., a bacterium isolated from marine sediment of the Canadian Beaufort Sea.</title>
        <authorList>
            <person name="Lee Y.M."/>
            <person name="Baek K."/>
            <person name="Lee D.-H."/>
            <person name="Shin S.C."/>
            <person name="Jin Y.K."/>
            <person name="Park Y."/>
        </authorList>
    </citation>
    <scope>NUCLEOTIDE SEQUENCE [LARGE SCALE GENOMIC DNA]</scope>
    <source>
        <strain evidence="7 8">PAMC 28998</strain>
    </source>
</reference>
<dbReference type="PROSITE" id="PS51007">
    <property type="entry name" value="CYTC"/>
    <property type="match status" value="1"/>
</dbReference>
<dbReference type="RefSeq" id="WP_146830587.1">
    <property type="nucleotide sequence ID" value="NZ_CP042476.1"/>
</dbReference>
<sequence>MNKFSSLVKSVTYLFGAVIALIMVVFIGVFIYRENPMLFIKNKVAETFEVWAPRDIELALATGFGNNEVEYGYHLITDSPNRMGPGAEDPKMRYAGNNLACANCHLEAATKPGSASWIGITERFPQFSNRSNKESTLEDRINGCMERSMDGQKLPDDSREMKAILAYMNWLSNDVPPERKDEYKGFPKINLPDVAVNLETGAALYRVECASCHGNNGEGIKKPGSPNGYLYPPLWGEDSFNDGAGMHRVITAASFIKGNMPFGEATLENPKLTDEEAYHLAGYINSFKRPQKRNKENDFPDRKLKPVSTPYGPWADDFTELQHKYGPFQPIMDFYKEKHNLNKTQ</sequence>
<keyword evidence="5" id="KW-0812">Transmembrane</keyword>
<dbReference type="GO" id="GO:0009055">
    <property type="term" value="F:electron transfer activity"/>
    <property type="evidence" value="ECO:0007669"/>
    <property type="project" value="InterPro"/>
</dbReference>
<proteinExistence type="predicted"/>
<dbReference type="InterPro" id="IPR051459">
    <property type="entry name" value="Cytochrome_c-type_DH"/>
</dbReference>
<dbReference type="Pfam" id="PF00034">
    <property type="entry name" value="Cytochrom_C"/>
    <property type="match status" value="1"/>
</dbReference>
<dbReference type="Pfam" id="PF21342">
    <property type="entry name" value="SoxA-TsdA_cyt-c"/>
    <property type="match status" value="1"/>
</dbReference>
<evidence type="ECO:0000256" key="2">
    <source>
        <dbReference type="ARBA" id="ARBA00022723"/>
    </source>
</evidence>
<dbReference type="PANTHER" id="PTHR35008:SF9">
    <property type="entry name" value="CYTOCHROME C DOMAIN-CONTAINING PROTEIN"/>
    <property type="match status" value="1"/>
</dbReference>
<evidence type="ECO:0000313" key="8">
    <source>
        <dbReference type="Proteomes" id="UP000321954"/>
    </source>
</evidence>
<feature type="transmembrane region" description="Helical" evidence="5">
    <location>
        <begin position="12"/>
        <end position="32"/>
    </location>
</feature>
<dbReference type="EMBL" id="CP042476">
    <property type="protein sequence ID" value="QED36608.1"/>
    <property type="molecule type" value="Genomic_DNA"/>
</dbReference>
<evidence type="ECO:0000256" key="3">
    <source>
        <dbReference type="ARBA" id="ARBA00023004"/>
    </source>
</evidence>
<keyword evidence="8" id="KW-1185">Reference proteome</keyword>
<keyword evidence="5" id="KW-0472">Membrane</keyword>
<dbReference type="SUPFAM" id="SSF46626">
    <property type="entry name" value="Cytochrome c"/>
    <property type="match status" value="2"/>
</dbReference>
<dbReference type="GO" id="GO:0046872">
    <property type="term" value="F:metal ion binding"/>
    <property type="evidence" value="ECO:0007669"/>
    <property type="project" value="UniProtKB-KW"/>
</dbReference>
<dbReference type="AlphaFoldDB" id="A0A5B8YHU7"/>
<dbReference type="GO" id="GO:0020037">
    <property type="term" value="F:heme binding"/>
    <property type="evidence" value="ECO:0007669"/>
    <property type="project" value="InterPro"/>
</dbReference>
<accession>A0A5B8YHU7</accession>
<evidence type="ECO:0000259" key="6">
    <source>
        <dbReference type="PROSITE" id="PS51007"/>
    </source>
</evidence>
<evidence type="ECO:0000256" key="1">
    <source>
        <dbReference type="ARBA" id="ARBA00022617"/>
    </source>
</evidence>
<dbReference type="Proteomes" id="UP000321954">
    <property type="component" value="Chromosome"/>
</dbReference>
<keyword evidence="3 4" id="KW-0408">Iron</keyword>
<dbReference type="InterPro" id="IPR036909">
    <property type="entry name" value="Cyt_c-like_dom_sf"/>
</dbReference>
<gene>
    <name evidence="7" type="ORF">FK178_02260</name>
</gene>
<name>A0A5B8YHU7_9FLAO</name>
<dbReference type="KEGG" id="anp:FK178_02260"/>
<evidence type="ECO:0000313" key="7">
    <source>
        <dbReference type="EMBL" id="QED36608.1"/>
    </source>
</evidence>
<feature type="domain" description="Cytochrome c" evidence="6">
    <location>
        <begin position="196"/>
        <end position="288"/>
    </location>
</feature>
<evidence type="ECO:0000256" key="5">
    <source>
        <dbReference type="SAM" id="Phobius"/>
    </source>
</evidence>
<keyword evidence="5" id="KW-1133">Transmembrane helix</keyword>
<organism evidence="7 8">
    <name type="scientific">Antarcticibacterium arcticum</name>
    <dbReference type="NCBI Taxonomy" id="2585771"/>
    <lineage>
        <taxon>Bacteria</taxon>
        <taxon>Pseudomonadati</taxon>
        <taxon>Bacteroidota</taxon>
        <taxon>Flavobacteriia</taxon>
        <taxon>Flavobacteriales</taxon>
        <taxon>Flavobacteriaceae</taxon>
        <taxon>Antarcticibacterium</taxon>
    </lineage>
</organism>
<protein>
    <submittedName>
        <fullName evidence="7">C-type cytochrome</fullName>
    </submittedName>
</protein>